<reference evidence="2 3" key="1">
    <citation type="submission" date="2019-07" db="EMBL/GenBank/DDBJ databases">
        <authorList>
            <person name="Cremers G."/>
        </authorList>
    </citation>
    <scope>NUCLEOTIDE SEQUENCE [LARGE SCALE GENOMIC DNA]</scope>
</reference>
<dbReference type="Proteomes" id="UP000334340">
    <property type="component" value="Unassembled WGS sequence"/>
</dbReference>
<dbReference type="EMBL" id="CABIKM010000006">
    <property type="protein sequence ID" value="VUZ84140.1"/>
    <property type="molecule type" value="Genomic_DNA"/>
</dbReference>
<sequence length="121" mass="13356">MKKVSTKADRKDGDGMRAEYDFSGGVRGKHYRAMQAGYTVTIRKADGTAVVKEVRPKEGAVILEPDVREYFSDSESVNATLRSLIRLIPEKRPSGTKTTQGAVVRRRVPSGSRSKSTSKRP</sequence>
<gene>
    <name evidence="2" type="ORF">MELA_00506</name>
</gene>
<organism evidence="2 3">
    <name type="scientific">Candidatus Methylomirabilis lanthanidiphila</name>
    <dbReference type="NCBI Taxonomy" id="2211376"/>
    <lineage>
        <taxon>Bacteria</taxon>
        <taxon>Candidatus Methylomirabilota</taxon>
        <taxon>Candidatus Methylomirabilia</taxon>
        <taxon>Candidatus Methylomirabilales</taxon>
        <taxon>Candidatus Methylomirabilaceae</taxon>
        <taxon>Candidatus Methylomirabilis</taxon>
    </lineage>
</organism>
<feature type="region of interest" description="Disordered" evidence="1">
    <location>
        <begin position="90"/>
        <end position="121"/>
    </location>
</feature>
<feature type="region of interest" description="Disordered" evidence="1">
    <location>
        <begin position="1"/>
        <end position="22"/>
    </location>
</feature>
<evidence type="ECO:0000313" key="3">
    <source>
        <dbReference type="Proteomes" id="UP000334340"/>
    </source>
</evidence>
<feature type="compositionally biased region" description="Basic and acidic residues" evidence="1">
    <location>
        <begin position="1"/>
        <end position="20"/>
    </location>
</feature>
<proteinExistence type="predicted"/>
<accession>A0A564ZFP6</accession>
<keyword evidence="3" id="KW-1185">Reference proteome</keyword>
<evidence type="ECO:0000313" key="2">
    <source>
        <dbReference type="EMBL" id="VUZ84140.1"/>
    </source>
</evidence>
<evidence type="ECO:0000256" key="1">
    <source>
        <dbReference type="SAM" id="MobiDB-lite"/>
    </source>
</evidence>
<protein>
    <submittedName>
        <fullName evidence="2">Uncharacterized protein</fullName>
    </submittedName>
</protein>
<dbReference type="AlphaFoldDB" id="A0A564ZFP6"/>
<name>A0A564ZFP6_9BACT</name>